<protein>
    <submittedName>
        <fullName evidence="1">Uncharacterized protein</fullName>
    </submittedName>
</protein>
<name>A0A4Z2H8Y6_9TELE</name>
<dbReference type="EMBL" id="SRLO01000298">
    <property type="protein sequence ID" value="TNN62246.1"/>
    <property type="molecule type" value="Genomic_DNA"/>
</dbReference>
<gene>
    <name evidence="1" type="ORF">EYF80_027510</name>
</gene>
<keyword evidence="2" id="KW-1185">Reference proteome</keyword>
<reference evidence="1 2" key="1">
    <citation type="submission" date="2019-03" db="EMBL/GenBank/DDBJ databases">
        <title>First draft genome of Liparis tanakae, snailfish: a comprehensive survey of snailfish specific genes.</title>
        <authorList>
            <person name="Kim W."/>
            <person name="Song I."/>
            <person name="Jeong J.-H."/>
            <person name="Kim D."/>
            <person name="Kim S."/>
            <person name="Ryu S."/>
            <person name="Song J.Y."/>
            <person name="Lee S.K."/>
        </authorList>
    </citation>
    <scope>NUCLEOTIDE SEQUENCE [LARGE SCALE GENOMIC DNA]</scope>
    <source>
        <tissue evidence="1">Muscle</tissue>
    </source>
</reference>
<organism evidence="1 2">
    <name type="scientific">Liparis tanakae</name>
    <name type="common">Tanaka's snailfish</name>
    <dbReference type="NCBI Taxonomy" id="230148"/>
    <lineage>
        <taxon>Eukaryota</taxon>
        <taxon>Metazoa</taxon>
        <taxon>Chordata</taxon>
        <taxon>Craniata</taxon>
        <taxon>Vertebrata</taxon>
        <taxon>Euteleostomi</taxon>
        <taxon>Actinopterygii</taxon>
        <taxon>Neopterygii</taxon>
        <taxon>Teleostei</taxon>
        <taxon>Neoteleostei</taxon>
        <taxon>Acanthomorphata</taxon>
        <taxon>Eupercaria</taxon>
        <taxon>Perciformes</taxon>
        <taxon>Cottioidei</taxon>
        <taxon>Cottales</taxon>
        <taxon>Liparidae</taxon>
        <taxon>Liparis</taxon>
    </lineage>
</organism>
<comment type="caution">
    <text evidence="1">The sequence shown here is derived from an EMBL/GenBank/DDBJ whole genome shotgun (WGS) entry which is preliminary data.</text>
</comment>
<dbReference type="Proteomes" id="UP000314294">
    <property type="component" value="Unassembled WGS sequence"/>
</dbReference>
<evidence type="ECO:0000313" key="2">
    <source>
        <dbReference type="Proteomes" id="UP000314294"/>
    </source>
</evidence>
<evidence type="ECO:0000313" key="1">
    <source>
        <dbReference type="EMBL" id="TNN62246.1"/>
    </source>
</evidence>
<dbReference type="AlphaFoldDB" id="A0A4Z2H8Y6"/>
<sequence length="75" mass="8036">MFVLPNRTVVSGNPWCFGEKPTGDGQRIVTKKCLAESFPATAKKLMSSETKSADMGALCVVQRKQGITAAPSLLH</sequence>
<proteinExistence type="predicted"/>
<accession>A0A4Z2H8Y6</accession>